<organism evidence="12 13">
    <name type="scientific">Funneliformis geosporum</name>
    <dbReference type="NCBI Taxonomy" id="1117311"/>
    <lineage>
        <taxon>Eukaryota</taxon>
        <taxon>Fungi</taxon>
        <taxon>Fungi incertae sedis</taxon>
        <taxon>Mucoromycota</taxon>
        <taxon>Glomeromycotina</taxon>
        <taxon>Glomeromycetes</taxon>
        <taxon>Glomerales</taxon>
        <taxon>Glomeraceae</taxon>
        <taxon>Funneliformis</taxon>
    </lineage>
</organism>
<keyword evidence="7 10" id="KW-0805">Transcription regulation</keyword>
<name>A0A9W4X296_9GLOM</name>
<evidence type="ECO:0000313" key="13">
    <source>
        <dbReference type="Proteomes" id="UP001153678"/>
    </source>
</evidence>
<keyword evidence="8 10" id="KW-0804">Transcription</keyword>
<dbReference type="PANTHER" id="PTHR20934">
    <property type="entry name" value="TRANSCRIPTION ELONGATION FACTOR 1 HOMOLOG"/>
    <property type="match status" value="1"/>
</dbReference>
<feature type="region of interest" description="Disordered" evidence="11">
    <location>
        <begin position="77"/>
        <end position="132"/>
    </location>
</feature>
<dbReference type="GO" id="GO:0008023">
    <property type="term" value="C:transcription elongation factor complex"/>
    <property type="evidence" value="ECO:0007669"/>
    <property type="project" value="TreeGrafter"/>
</dbReference>
<evidence type="ECO:0000256" key="1">
    <source>
        <dbReference type="ARBA" id="ARBA00003357"/>
    </source>
</evidence>
<evidence type="ECO:0000256" key="3">
    <source>
        <dbReference type="ARBA" id="ARBA00009730"/>
    </source>
</evidence>
<reference evidence="12" key="1">
    <citation type="submission" date="2022-08" db="EMBL/GenBank/DDBJ databases">
        <authorList>
            <person name="Kallberg Y."/>
            <person name="Tangrot J."/>
            <person name="Rosling A."/>
        </authorList>
    </citation>
    <scope>NUCLEOTIDE SEQUENCE</scope>
    <source>
        <strain evidence="12">Wild A</strain>
    </source>
</reference>
<dbReference type="GO" id="GO:0008270">
    <property type="term" value="F:zinc ion binding"/>
    <property type="evidence" value="ECO:0007669"/>
    <property type="project" value="UniProtKB-KW"/>
</dbReference>
<keyword evidence="4 10" id="KW-0479">Metal-binding</keyword>
<dbReference type="FunFam" id="2.20.25.190:FF:000001">
    <property type="entry name" value="Transcription elongation factor 1 homolog"/>
    <property type="match status" value="1"/>
</dbReference>
<evidence type="ECO:0000256" key="10">
    <source>
        <dbReference type="RuleBase" id="RU364033"/>
    </source>
</evidence>
<evidence type="ECO:0000256" key="6">
    <source>
        <dbReference type="ARBA" id="ARBA00022833"/>
    </source>
</evidence>
<dbReference type="InterPro" id="IPR007808">
    <property type="entry name" value="Elf1"/>
</dbReference>
<comment type="function">
    <text evidence="1 10">Transcription elongation factor implicated in the maintenance of proper chromatin structure in actively transcribed regions.</text>
</comment>
<evidence type="ECO:0000256" key="7">
    <source>
        <dbReference type="ARBA" id="ARBA00023015"/>
    </source>
</evidence>
<proteinExistence type="inferred from homology"/>
<dbReference type="Pfam" id="PF05129">
    <property type="entry name" value="Zn_ribbon_Elf1"/>
    <property type="match status" value="1"/>
</dbReference>
<dbReference type="PANTHER" id="PTHR20934:SF0">
    <property type="entry name" value="TRANSCRIPTION ELONGATION FACTOR 1 HOMOLOG"/>
    <property type="match status" value="1"/>
</dbReference>
<comment type="similarity">
    <text evidence="3 10">Belongs to the ELOF1 family.</text>
</comment>
<keyword evidence="6 10" id="KW-0862">Zinc</keyword>
<comment type="caution">
    <text evidence="12">The sequence shown here is derived from an EMBL/GenBank/DDBJ whole genome shotgun (WGS) entry which is preliminary data.</text>
</comment>
<evidence type="ECO:0000256" key="8">
    <source>
        <dbReference type="ARBA" id="ARBA00023163"/>
    </source>
</evidence>
<evidence type="ECO:0000256" key="5">
    <source>
        <dbReference type="ARBA" id="ARBA00022771"/>
    </source>
</evidence>
<accession>A0A9W4X296</accession>
<dbReference type="GO" id="GO:0006368">
    <property type="term" value="P:transcription elongation by RNA polymerase II"/>
    <property type="evidence" value="ECO:0007669"/>
    <property type="project" value="TreeGrafter"/>
</dbReference>
<keyword evidence="13" id="KW-1185">Reference proteome</keyword>
<dbReference type="Gene3D" id="2.20.25.190">
    <property type="match status" value="1"/>
</dbReference>
<dbReference type="EMBL" id="CAMKVN010002448">
    <property type="protein sequence ID" value="CAI2181178.1"/>
    <property type="molecule type" value="Genomic_DNA"/>
</dbReference>
<evidence type="ECO:0000313" key="12">
    <source>
        <dbReference type="EMBL" id="CAI2181178.1"/>
    </source>
</evidence>
<comment type="subcellular location">
    <subcellularLocation>
        <location evidence="2 10">Nucleus</location>
    </subcellularLocation>
</comment>
<keyword evidence="5 10" id="KW-0863">Zinc-finger</keyword>
<dbReference type="OrthoDB" id="445983at2759"/>
<sequence>MGKRKTKRKPAPKKKLVLDTQFDCIACNNEKCVDVKMQRDAKVGNLNCRLCGIKFQSPINPLSDPVDVYYEWVDASQANKPEDSRRGSADLSDEELNYHDKDLRDISDVEDDGRLRGRGISPGFVDDEEEYD</sequence>
<gene>
    <name evidence="12" type="ORF">FWILDA_LOCUS9952</name>
</gene>
<evidence type="ECO:0000256" key="2">
    <source>
        <dbReference type="ARBA" id="ARBA00004123"/>
    </source>
</evidence>
<dbReference type="SUPFAM" id="SSF57783">
    <property type="entry name" value="Zinc beta-ribbon"/>
    <property type="match status" value="1"/>
</dbReference>
<evidence type="ECO:0000256" key="4">
    <source>
        <dbReference type="ARBA" id="ARBA00022723"/>
    </source>
</evidence>
<evidence type="ECO:0000256" key="11">
    <source>
        <dbReference type="SAM" id="MobiDB-lite"/>
    </source>
</evidence>
<dbReference type="AlphaFoldDB" id="A0A9W4X296"/>
<keyword evidence="9 10" id="KW-0539">Nucleus</keyword>
<protein>
    <recommendedName>
        <fullName evidence="10">Transcription elongation factor 1 homolog</fullName>
    </recommendedName>
</protein>
<dbReference type="GO" id="GO:0000993">
    <property type="term" value="F:RNA polymerase II complex binding"/>
    <property type="evidence" value="ECO:0007669"/>
    <property type="project" value="TreeGrafter"/>
</dbReference>
<dbReference type="InterPro" id="IPR038567">
    <property type="entry name" value="T_Elf1_sf"/>
</dbReference>
<feature type="compositionally biased region" description="Basic and acidic residues" evidence="11">
    <location>
        <begin position="96"/>
        <end position="115"/>
    </location>
</feature>
<evidence type="ECO:0000256" key="9">
    <source>
        <dbReference type="ARBA" id="ARBA00023242"/>
    </source>
</evidence>
<dbReference type="Proteomes" id="UP001153678">
    <property type="component" value="Unassembled WGS sequence"/>
</dbReference>